<dbReference type="InterPro" id="IPR000477">
    <property type="entry name" value="RT_dom"/>
</dbReference>
<dbReference type="InterPro" id="IPR049030">
    <property type="entry name" value="AI2M-like_HNH"/>
</dbReference>
<dbReference type="InterPro" id="IPR043502">
    <property type="entry name" value="DNA/RNA_pol_sf"/>
</dbReference>
<proteinExistence type="inferred from homology"/>
<dbReference type="KEGG" id="gim:F1728_18990"/>
<name>A0A6I6AF67_9PLAN</name>
<evidence type="ECO:0000313" key="4">
    <source>
        <dbReference type="Proteomes" id="UP000427281"/>
    </source>
</evidence>
<feature type="domain" description="Reverse transcriptase" evidence="2">
    <location>
        <begin position="85"/>
        <end position="370"/>
    </location>
</feature>
<evidence type="ECO:0000256" key="1">
    <source>
        <dbReference type="ARBA" id="ARBA00034120"/>
    </source>
</evidence>
<dbReference type="Pfam" id="PF00078">
    <property type="entry name" value="RVT_1"/>
    <property type="match status" value="1"/>
</dbReference>
<dbReference type="AlphaFoldDB" id="A0A6I6AF67"/>
<accession>A0A6I6AF67</accession>
<comment type="similarity">
    <text evidence="1">Belongs to the bacterial reverse transcriptase family.</text>
</comment>
<organism evidence="3 4">
    <name type="scientific">Gimesia benthica</name>
    <dbReference type="NCBI Taxonomy" id="2608982"/>
    <lineage>
        <taxon>Bacteria</taxon>
        <taxon>Pseudomonadati</taxon>
        <taxon>Planctomycetota</taxon>
        <taxon>Planctomycetia</taxon>
        <taxon>Planctomycetales</taxon>
        <taxon>Planctomycetaceae</taxon>
        <taxon>Gimesia</taxon>
    </lineage>
</organism>
<dbReference type="Pfam" id="PF01348">
    <property type="entry name" value="Intron_maturas2"/>
    <property type="match status" value="1"/>
</dbReference>
<dbReference type="Pfam" id="PF21368">
    <property type="entry name" value="AI2M-like_HNH"/>
    <property type="match status" value="1"/>
</dbReference>
<dbReference type="InterPro" id="IPR024937">
    <property type="entry name" value="Domain_X"/>
</dbReference>
<evidence type="ECO:0000259" key="2">
    <source>
        <dbReference type="PROSITE" id="PS50878"/>
    </source>
</evidence>
<dbReference type="CDD" id="cd01651">
    <property type="entry name" value="RT_G2_intron"/>
    <property type="match status" value="1"/>
</dbReference>
<dbReference type="PANTHER" id="PTHR34047:SF8">
    <property type="entry name" value="PROTEIN YKFC"/>
    <property type="match status" value="1"/>
</dbReference>
<keyword evidence="4" id="KW-1185">Reference proteome</keyword>
<sequence length="611" mass="71217">MAKGGRCLWNSTLRECEMHTVPKMQWILQDRGRRGLCLERVYRYLYNPELHLASYGKIYRNNGAMTKGTTQETVDGMSFQKIQRIIDCLRDGRYHWTPVRRIYILKKNGKQRPLGLPTWSDKLVQESMRTILEWYYEPQFSDSSCGFRPRRGCHTALNRIAKTWTGTSWFIEGDISGCFDNINHEILLNILREKIHDGRFIDLISGLLKSGYMEDWKYNATLSGSPQGGIVSPILANIYLDRLDKFVEQVLLPDFNRGKVRRTNQAYHNLHRMAARRKKSGDVEGYRECMRKKGLLPSKDPNDPNYRRLRYVRYADDFLLGFCGPKQEAEEIKNRLREFLQESLKLNLSPEKTLITHARTQKARFLGYEICVSHNNLHRANGVRKSNGNVCLLIPPDVINDKISCYLKHSRISHRPELLPDQPLSIVARYQAEWRGLVEYYQLAWNMNARLGRLFYFMNVSLAKTLACKFQISRKAVFDRFKSEIETPLGMRKVLLIRKERPDKPDLVAYFGGINLARTKIIRNCDPPLRVPFNPKCELVERLLADECELCGRKGACEVHHIRKLAEIDQPGRRVKPDWVKRMIARRRKTLVVCVSCHQDIHNGRYDGKAI</sequence>
<dbReference type="InterPro" id="IPR051083">
    <property type="entry name" value="GrpII_Intron_Splice-Mob/Def"/>
</dbReference>
<dbReference type="PROSITE" id="PS50878">
    <property type="entry name" value="RT_POL"/>
    <property type="match status" value="1"/>
</dbReference>
<evidence type="ECO:0000313" key="3">
    <source>
        <dbReference type="EMBL" id="QGQ24646.1"/>
    </source>
</evidence>
<gene>
    <name evidence="3" type="ORF">F1728_18990</name>
</gene>
<dbReference type="EMBL" id="CP043930">
    <property type="protein sequence ID" value="QGQ24646.1"/>
    <property type="molecule type" value="Genomic_DNA"/>
</dbReference>
<protein>
    <submittedName>
        <fullName evidence="3">Maturase</fullName>
    </submittedName>
</protein>
<dbReference type="Proteomes" id="UP000427281">
    <property type="component" value="Chromosome"/>
</dbReference>
<reference evidence="3 4" key="1">
    <citation type="submission" date="2019-09" db="EMBL/GenBank/DDBJ databases">
        <title>Gimesia benthica sp. nov., a novel bacterium isolated from deep-sea water of the Northwest Indian Ocean.</title>
        <authorList>
            <person name="Dai X."/>
        </authorList>
    </citation>
    <scope>NUCLEOTIDE SEQUENCE [LARGE SCALE GENOMIC DNA]</scope>
    <source>
        <strain evidence="3 4">E7</strain>
    </source>
</reference>
<dbReference type="SUPFAM" id="SSF56672">
    <property type="entry name" value="DNA/RNA polymerases"/>
    <property type="match status" value="1"/>
</dbReference>
<dbReference type="PANTHER" id="PTHR34047">
    <property type="entry name" value="NUCLEAR INTRON MATURASE 1, MITOCHONDRIAL-RELATED"/>
    <property type="match status" value="1"/>
</dbReference>
<dbReference type="GO" id="GO:0006397">
    <property type="term" value="P:mRNA processing"/>
    <property type="evidence" value="ECO:0007669"/>
    <property type="project" value="InterPro"/>
</dbReference>